<dbReference type="Proteomes" id="UP000193519">
    <property type="component" value="Chromosome"/>
</dbReference>
<gene>
    <name evidence="4" type="ORF">AF817_14475</name>
    <name evidence="11" type="ORF">BES38_10245</name>
    <name evidence="3" type="ORF">DG57_13050</name>
    <name evidence="5" type="ORF">FPL45_15245</name>
    <name evidence="6" type="ORF">G3O21_003078</name>
    <name evidence="7" type="ORF">GYS09_15495</name>
    <name evidence="8" type="ORF">GYU24_14985</name>
    <name evidence="9" type="ORF">GYX23_15520</name>
    <name evidence="10" type="ORF">GYY14_15540</name>
</gene>
<evidence type="ECO:0000256" key="2">
    <source>
        <dbReference type="SAM" id="SignalP"/>
    </source>
</evidence>
<evidence type="ECO:0000313" key="16">
    <source>
        <dbReference type="Proteomes" id="UP000841146"/>
    </source>
</evidence>
<dbReference type="Proteomes" id="UP000352246">
    <property type="component" value="Unassembled WGS sequence"/>
</dbReference>
<evidence type="ECO:0000313" key="6">
    <source>
        <dbReference type="EMBL" id="EDP8515614.1"/>
    </source>
</evidence>
<evidence type="ECO:0000313" key="8">
    <source>
        <dbReference type="EMBL" id="HAB9177018.1"/>
    </source>
</evidence>
<dbReference type="Proteomes" id="UP000841146">
    <property type="component" value="Unassembled WGS sequence"/>
</dbReference>
<reference evidence="7" key="3">
    <citation type="submission" date="2020-01" db="EMBL/GenBank/DDBJ databases">
        <authorList>
            <consortium name="NCBI Pathogen Detection Project"/>
        </authorList>
    </citation>
    <scope>NUCLEOTIDE SEQUENCE</scope>
    <source>
        <strain evidence="7">CFIAFB20100120</strain>
        <strain evidence="8">CFIAFB20160038</strain>
        <strain evidence="10">CFIAFB20170037</strain>
        <strain evidence="9">CFIAFB20170045</strain>
    </source>
</reference>
<evidence type="ECO:0000313" key="3">
    <source>
        <dbReference type="EMBL" id="EAE0770758.1"/>
    </source>
</evidence>
<evidence type="ECO:0000313" key="4">
    <source>
        <dbReference type="EMBL" id="EAG6764434.1"/>
    </source>
</evidence>
<dbReference type="Proteomes" id="UP000535556">
    <property type="component" value="Unassembled WGS sequence"/>
</dbReference>
<dbReference type="RefSeq" id="WP_021496297.1">
    <property type="nucleotide sequence ID" value="NZ_CP019617.1"/>
</dbReference>
<evidence type="ECO:0000313" key="15">
    <source>
        <dbReference type="Proteomes" id="UP000535556"/>
    </source>
</evidence>
<evidence type="ECO:0000313" key="10">
    <source>
        <dbReference type="EMBL" id="HAC0276773.1"/>
    </source>
</evidence>
<dbReference type="EMBL" id="AAISWI010000024">
    <property type="protein sequence ID" value="ECH7212684.1"/>
    <property type="molecule type" value="Genomic_DNA"/>
</dbReference>
<dbReference type="Proteomes" id="UP000840928">
    <property type="component" value="Unassembled WGS sequence"/>
</dbReference>
<evidence type="ECO:0000313" key="13">
    <source>
        <dbReference type="Proteomes" id="UP000388699"/>
    </source>
</evidence>
<dbReference type="EMBL" id="DAAIJL010000023">
    <property type="protein sequence ID" value="HAB8558688.1"/>
    <property type="molecule type" value="Genomic_DNA"/>
</dbReference>
<evidence type="ECO:0000256" key="1">
    <source>
        <dbReference type="SAM" id="MobiDB-lite"/>
    </source>
</evidence>
<sequence>MKKGIALLAGFMLAFSIFLTGCGGTDNTRKENHSDGSAEVKNKKDNNTSDEYVEDGLLLKVGEWTKDKDYDTKVTLEKIATPKIKVDLGDLNMLIKDVKIFKRENVSDAEKEEFSGGKVPVTDPYYTIQVKYDLENTGKNALNFNGIDYIITDQKQQIDVMTDNIGINGVFTVQPDVIVEDEYVICILKKDNVDKINKVTIKTSPVYNSETYDEITKSMTINIEFK</sequence>
<reference evidence="11" key="5">
    <citation type="submission" date="2022-06" db="EMBL/GenBank/DDBJ databases">
        <title>Complete genomes of Listeria monocytogenes strains L58-55 and 6179.</title>
        <authorList>
            <person name="Schmitz-Esser S."/>
            <person name="Tibbs-Cortes B.W."/>
        </authorList>
    </citation>
    <scope>NUCLEOTIDE SEQUENCE</scope>
    <source>
        <strain evidence="11">L58-55</strain>
    </source>
</reference>
<dbReference type="EMBL" id="CP098507">
    <property type="protein sequence ID" value="UUJ78739.1"/>
    <property type="molecule type" value="Genomic_DNA"/>
</dbReference>
<feature type="chain" id="PRO_5042717312" description="Lipoprotein" evidence="2">
    <location>
        <begin position="22"/>
        <end position="226"/>
    </location>
</feature>
<dbReference type="Proteomes" id="UP000388699">
    <property type="component" value="Unassembled WGS sequence"/>
</dbReference>
<feature type="signal peptide" evidence="2">
    <location>
        <begin position="1"/>
        <end position="21"/>
    </location>
</feature>
<dbReference type="EMBL" id="AANPAU010000020">
    <property type="protein sequence ID" value="EDP8515614.1"/>
    <property type="molecule type" value="Genomic_DNA"/>
</dbReference>
<dbReference type="EMBL" id="AAAQJJ010000016">
    <property type="protein sequence ID" value="EAE0770758.1"/>
    <property type="molecule type" value="Genomic_DNA"/>
</dbReference>
<feature type="region of interest" description="Disordered" evidence="1">
    <location>
        <begin position="28"/>
        <end position="47"/>
    </location>
</feature>
<evidence type="ECO:0000313" key="17">
    <source>
        <dbReference type="Proteomes" id="UP000844415"/>
    </source>
</evidence>
<protein>
    <recommendedName>
        <fullName evidence="18">Lipoprotein</fullName>
    </recommendedName>
</protein>
<evidence type="ECO:0000313" key="11">
    <source>
        <dbReference type="EMBL" id="UUJ78739.1"/>
    </source>
</evidence>
<evidence type="ECO:0000313" key="7">
    <source>
        <dbReference type="EMBL" id="HAB8558688.1"/>
    </source>
</evidence>
<dbReference type="EMBL" id="AABDDO010000006">
    <property type="protein sequence ID" value="EAG6764434.1"/>
    <property type="molecule type" value="Genomic_DNA"/>
</dbReference>
<evidence type="ECO:0008006" key="18">
    <source>
        <dbReference type="Google" id="ProtNLM"/>
    </source>
</evidence>
<evidence type="ECO:0000313" key="9">
    <source>
        <dbReference type="EMBL" id="HAC0014394.1"/>
    </source>
</evidence>
<dbReference type="EMBL" id="DAAIRR010000006">
    <property type="protein sequence ID" value="HAB9177018.1"/>
    <property type="molecule type" value="Genomic_DNA"/>
</dbReference>
<dbReference type="AlphaFoldDB" id="A0A460W3H4"/>
<reference evidence="4 15" key="2">
    <citation type="submission" date="2019-04" db="EMBL/GenBank/DDBJ databases">
        <authorList>
            <consortium name="GenomeTrakr network: Whole genome sequencing for foodborne pathogen traceback"/>
        </authorList>
    </citation>
    <scope>NUCLEOTIDE SEQUENCE [LARGE SCALE GENOMIC DNA]</scope>
    <source>
        <strain evidence="4 15">NRRL B-33244</strain>
    </source>
</reference>
<dbReference type="EMBL" id="DAAJFY010000020">
    <property type="protein sequence ID" value="HAC0276773.1"/>
    <property type="molecule type" value="Genomic_DNA"/>
</dbReference>
<dbReference type="Proteomes" id="UP000478704">
    <property type="component" value="Unassembled WGS sequence"/>
</dbReference>
<accession>A0A460W3H4</accession>
<organism evidence="6 14">
    <name type="scientific">Listeria monocytogenes</name>
    <dbReference type="NCBI Taxonomy" id="1639"/>
    <lineage>
        <taxon>Bacteria</taxon>
        <taxon>Bacillati</taxon>
        <taxon>Bacillota</taxon>
        <taxon>Bacilli</taxon>
        <taxon>Bacillales</taxon>
        <taxon>Listeriaceae</taxon>
        <taxon>Listeria</taxon>
    </lineage>
</organism>
<dbReference type="EMBL" id="DAAJCS010000017">
    <property type="protein sequence ID" value="HAC0014394.1"/>
    <property type="molecule type" value="Genomic_DNA"/>
</dbReference>
<proteinExistence type="predicted"/>
<keyword evidence="2" id="KW-0732">Signal</keyword>
<dbReference type="Proteomes" id="UP000844415">
    <property type="component" value="Unassembled WGS sequence"/>
</dbReference>
<reference evidence="16 17" key="1">
    <citation type="journal article" date="2018" name="Genome Biol.">
        <title>SKESA: strategic k-mer extension for scrupulous assemblies.</title>
        <authorList>
            <person name="Souvorov A."/>
            <person name="Agarwala R."/>
            <person name="Lipman D.J."/>
        </authorList>
    </citation>
    <scope>NUCLEOTIDE SEQUENCE [LARGE SCALE GENOMIC DNA]</scope>
    <source>
        <strain evidence="7 17">CFIAFB20100120</strain>
        <strain evidence="8">CFIAFB20160038</strain>
        <strain evidence="10">CFIAFB20170037</strain>
        <strain evidence="9 16">CFIAFB20170045</strain>
    </source>
</reference>
<evidence type="ECO:0000313" key="5">
    <source>
        <dbReference type="EMBL" id="ECH7212684.1"/>
    </source>
</evidence>
<name>A0A460W3H4_LISMN</name>
<dbReference type="PROSITE" id="PS51257">
    <property type="entry name" value="PROKAR_LIPOPROTEIN"/>
    <property type="match status" value="1"/>
</dbReference>
<reference evidence="6 14" key="4">
    <citation type="submission" date="2020-02" db="EMBL/GenBank/DDBJ databases">
        <authorList>
            <consortium name="GenomeTrakr: Next Generation Sequencing Network for Food Pathogen Tracability"/>
        </authorList>
    </citation>
    <scope>NUCLEOTIDE SEQUENCE [LARGE SCALE GENOMIC DNA]</scope>
    <source>
        <strain evidence="3 13">CFSAN008016</strain>
        <strain evidence="5 12">FDA00014472</strain>
        <strain evidence="6">FDA00015054</strain>
        <strain evidence="14">FDA1090798-S029-001</strain>
    </source>
</reference>
<dbReference type="Proteomes" id="UP000842809">
    <property type="component" value="Unassembled WGS sequence"/>
</dbReference>
<evidence type="ECO:0000313" key="14">
    <source>
        <dbReference type="Proteomes" id="UP000478704"/>
    </source>
</evidence>
<evidence type="ECO:0000313" key="12">
    <source>
        <dbReference type="Proteomes" id="UP000352246"/>
    </source>
</evidence>